<evidence type="ECO:0000259" key="4">
    <source>
        <dbReference type="SMART" id="SM00656"/>
    </source>
</evidence>
<dbReference type="InterPro" id="IPR045032">
    <property type="entry name" value="PEL"/>
</dbReference>
<dbReference type="PANTHER" id="PTHR31683">
    <property type="entry name" value="PECTATE LYASE 18-RELATED"/>
    <property type="match status" value="1"/>
</dbReference>
<dbReference type="InterPro" id="IPR011050">
    <property type="entry name" value="Pectin_lyase_fold/virulence"/>
</dbReference>
<keyword evidence="3" id="KW-0732">Signal</keyword>
<feature type="domain" description="Pectate lyase" evidence="4">
    <location>
        <begin position="65"/>
        <end position="270"/>
    </location>
</feature>
<protein>
    <submittedName>
        <fullName evidence="5">Polysaccharide lyase family 1 protein</fullName>
    </submittedName>
</protein>
<dbReference type="InterPro" id="IPR012334">
    <property type="entry name" value="Pectin_lyas_fold"/>
</dbReference>
<evidence type="ECO:0000313" key="6">
    <source>
        <dbReference type="Proteomes" id="UP001595847"/>
    </source>
</evidence>
<evidence type="ECO:0000256" key="3">
    <source>
        <dbReference type="SAM" id="SignalP"/>
    </source>
</evidence>
<reference evidence="6" key="1">
    <citation type="journal article" date="2019" name="Int. J. Syst. Evol. Microbiol.">
        <title>The Global Catalogue of Microorganisms (GCM) 10K type strain sequencing project: providing services to taxonomists for standard genome sequencing and annotation.</title>
        <authorList>
            <consortium name="The Broad Institute Genomics Platform"/>
            <consortium name="The Broad Institute Genome Sequencing Center for Infectious Disease"/>
            <person name="Wu L."/>
            <person name="Ma J."/>
        </authorList>
    </citation>
    <scope>NUCLEOTIDE SEQUENCE [LARGE SCALE GENOMIC DNA]</scope>
    <source>
        <strain evidence="6">TBRC 1826</strain>
    </source>
</reference>
<keyword evidence="1 2" id="KW-0456">Lyase</keyword>
<keyword evidence="6" id="KW-1185">Reference proteome</keyword>
<gene>
    <name evidence="5" type="ORF">ACFOVU_05730</name>
</gene>
<sequence length="330" mass="34351">MRTNVKQHLSTLRTNTVAATGAFAAVGAAAVLFATTLPSAAEEAAPLVGSPVGWAAENGGTTGGEGGETVRVTDGGALADALEQDGPAVIEVEGSIGLSGMNDVASDKTVLGVGSDAEITGGGLNISGSSNVIVQNIAFSGWDDDAINVQEGSTNIWIDHNSFTNGYDGATDVKRESDYVTISWNHYFDHEKTALLGHSDDHTEDVGHLRVSYHHNFFDGTGSRHPRVRFADQVHVFNNYYRGNAEYGVASTMDAGVIVEGNYFEGVDNPTHVGYADSEPGRLVERDNVYDGSGEPEAAGSVPEVPYSYTLDGADSIPGIVSGGAGPGNL</sequence>
<dbReference type="SMART" id="SM00710">
    <property type="entry name" value="PbH1"/>
    <property type="match status" value="4"/>
</dbReference>
<dbReference type="SMART" id="SM00656">
    <property type="entry name" value="Amb_all"/>
    <property type="match status" value="1"/>
</dbReference>
<dbReference type="InterPro" id="IPR006626">
    <property type="entry name" value="PbH1"/>
</dbReference>
<accession>A0ABV8FHV3</accession>
<dbReference type="PANTHER" id="PTHR31683:SF18">
    <property type="entry name" value="PECTATE LYASE 21-RELATED"/>
    <property type="match status" value="1"/>
</dbReference>
<keyword evidence="2" id="KW-0119">Carbohydrate metabolism</keyword>
<dbReference type="Pfam" id="PF00544">
    <property type="entry name" value="Pectate_lyase_4"/>
    <property type="match status" value="1"/>
</dbReference>
<keyword evidence="2" id="KW-0964">Secreted</keyword>
<dbReference type="EMBL" id="JBHSBH010000004">
    <property type="protein sequence ID" value="MFC3995402.1"/>
    <property type="molecule type" value="Genomic_DNA"/>
</dbReference>
<dbReference type="RefSeq" id="WP_378530480.1">
    <property type="nucleotide sequence ID" value="NZ_JBHSBH010000004.1"/>
</dbReference>
<evidence type="ECO:0000256" key="1">
    <source>
        <dbReference type="ARBA" id="ARBA00023239"/>
    </source>
</evidence>
<keyword evidence="2" id="KW-0624">Polysaccharide degradation</keyword>
<feature type="signal peptide" evidence="3">
    <location>
        <begin position="1"/>
        <end position="24"/>
    </location>
</feature>
<comment type="caution">
    <text evidence="5">The sequence shown here is derived from an EMBL/GenBank/DDBJ whole genome shotgun (WGS) entry which is preliminary data.</text>
</comment>
<evidence type="ECO:0000256" key="2">
    <source>
        <dbReference type="RuleBase" id="RU361173"/>
    </source>
</evidence>
<comment type="subcellular location">
    <subcellularLocation>
        <location evidence="2">Secreted</location>
    </subcellularLocation>
</comment>
<dbReference type="GO" id="GO:0016829">
    <property type="term" value="F:lyase activity"/>
    <property type="evidence" value="ECO:0007669"/>
    <property type="project" value="UniProtKB-KW"/>
</dbReference>
<organism evidence="5 6">
    <name type="scientific">Nocardiopsis sediminis</name>
    <dbReference type="NCBI Taxonomy" id="1778267"/>
    <lineage>
        <taxon>Bacteria</taxon>
        <taxon>Bacillati</taxon>
        <taxon>Actinomycetota</taxon>
        <taxon>Actinomycetes</taxon>
        <taxon>Streptosporangiales</taxon>
        <taxon>Nocardiopsidaceae</taxon>
        <taxon>Nocardiopsis</taxon>
    </lineage>
</organism>
<proteinExistence type="inferred from homology"/>
<dbReference type="InterPro" id="IPR002022">
    <property type="entry name" value="Pec_lyase"/>
</dbReference>
<dbReference type="Gene3D" id="2.160.20.10">
    <property type="entry name" value="Single-stranded right-handed beta-helix, Pectin lyase-like"/>
    <property type="match status" value="1"/>
</dbReference>
<comment type="similarity">
    <text evidence="2">Belongs to the polysaccharide lyase 1 family.</text>
</comment>
<name>A0ABV8FHV3_9ACTN</name>
<dbReference type="Proteomes" id="UP001595847">
    <property type="component" value="Unassembled WGS sequence"/>
</dbReference>
<feature type="chain" id="PRO_5046673714" evidence="3">
    <location>
        <begin position="25"/>
        <end position="330"/>
    </location>
</feature>
<evidence type="ECO:0000313" key="5">
    <source>
        <dbReference type="EMBL" id="MFC3995402.1"/>
    </source>
</evidence>
<dbReference type="SUPFAM" id="SSF51126">
    <property type="entry name" value="Pectin lyase-like"/>
    <property type="match status" value="1"/>
</dbReference>